<reference evidence="3" key="1">
    <citation type="submission" date="2021-06" db="EMBL/GenBank/DDBJ databases">
        <authorList>
            <person name="Kallberg Y."/>
            <person name="Tangrot J."/>
            <person name="Rosling A."/>
        </authorList>
    </citation>
    <scope>NUCLEOTIDE SEQUENCE</scope>
    <source>
        <strain evidence="3">UK204</strain>
    </source>
</reference>
<dbReference type="Pfam" id="PF19263">
    <property type="entry name" value="DUF5906"/>
    <property type="match status" value="1"/>
</dbReference>
<dbReference type="OrthoDB" id="2433514at2759"/>
<evidence type="ECO:0000256" key="1">
    <source>
        <dbReference type="SAM" id="MobiDB-lite"/>
    </source>
</evidence>
<name>A0A9N9CIV0_9GLOM</name>
<gene>
    <name evidence="3" type="ORF">FCALED_LOCUS8628</name>
</gene>
<dbReference type="InterPro" id="IPR045455">
    <property type="entry name" value="NrS-1_pol-like_helicase"/>
</dbReference>
<comment type="caution">
    <text evidence="3">The sequence shown here is derived from an EMBL/GenBank/DDBJ whole genome shotgun (WGS) entry which is preliminary data.</text>
</comment>
<evidence type="ECO:0000259" key="2">
    <source>
        <dbReference type="Pfam" id="PF19263"/>
    </source>
</evidence>
<organism evidence="3 4">
    <name type="scientific">Funneliformis caledonium</name>
    <dbReference type="NCBI Taxonomy" id="1117310"/>
    <lineage>
        <taxon>Eukaryota</taxon>
        <taxon>Fungi</taxon>
        <taxon>Fungi incertae sedis</taxon>
        <taxon>Mucoromycota</taxon>
        <taxon>Glomeromycotina</taxon>
        <taxon>Glomeromycetes</taxon>
        <taxon>Glomerales</taxon>
        <taxon>Glomeraceae</taxon>
        <taxon>Funneliformis</taxon>
    </lineage>
</organism>
<dbReference type="AlphaFoldDB" id="A0A9N9CIV0"/>
<accession>A0A9N9CIV0</accession>
<sequence>MRLPNIAQVAIFTELVRKKLLVGLQNKEEHIRVKKTIHLKDSSIFDFMIRPSNDESEVIKSPLLDIPESEVKRFPMENNDIVGKTTEAEAEFKVVETLLKEAGIEGYNLSYPSDNFSDKFPLSRASPSQCPLCDRKHTTLDREKKFQSLMKKDQSRISNPNDHFVWWDLLCMCTLGKKFSRIEVYEAIQATVACVQGISKLWLIKRKYRQNRLYFDMRVELKLADFKIKIIKYGPDTDFFNLFLRFLAKPAPKINKEIMDPILWHTLNIISDGNVKLYEYLWDCLETISPLCYIRFRENSEHFNSAIQAQKLIVMNETGMFSGDWHRFNGHLKSLITEGIVTIERKGLESKRINDFAGYIITSNQDALIKIDIRDSRIVCYDISLCCRDNTAYFKRLRNVFNHPDASGVVMKYLLSRDISDFEPQEIPATKMKSDIMRDQLSTSIRFIINYISSWCEDKVAKPRKKFSLIGIDQTRSRENRVRVYQYILDCSKIVTKLCESDLDDIKEFSNIPQPEALMADEFLANKTTDIPIFNVPEIIPPKIIPPHPEKNTPSPSISKDKKGDKQDDSTQTLFDYVVEKTEAPVTSTSRTSETIKASELSEPVIDKSETSKPSKPIERISNMLKQEERLRKWAIDYGEDPDKFMMIIEKDVNLSRMYQDRMIADTEVIEFARENNINPNDLFYMTRRKRLISEKIYLWEFEDVEKP</sequence>
<feature type="domain" description="NrS-1 polymerase-like helicase" evidence="2">
    <location>
        <begin position="300"/>
        <end position="373"/>
    </location>
</feature>
<dbReference type="Proteomes" id="UP000789570">
    <property type="component" value="Unassembled WGS sequence"/>
</dbReference>
<keyword evidence="4" id="KW-1185">Reference proteome</keyword>
<proteinExistence type="predicted"/>
<feature type="region of interest" description="Disordered" evidence="1">
    <location>
        <begin position="586"/>
        <end position="615"/>
    </location>
</feature>
<feature type="compositionally biased region" description="Basic and acidic residues" evidence="1">
    <location>
        <begin position="605"/>
        <end position="615"/>
    </location>
</feature>
<evidence type="ECO:0000313" key="4">
    <source>
        <dbReference type="Proteomes" id="UP000789570"/>
    </source>
</evidence>
<feature type="compositionally biased region" description="Basic and acidic residues" evidence="1">
    <location>
        <begin position="559"/>
        <end position="569"/>
    </location>
</feature>
<feature type="region of interest" description="Disordered" evidence="1">
    <location>
        <begin position="542"/>
        <end position="570"/>
    </location>
</feature>
<evidence type="ECO:0000313" key="3">
    <source>
        <dbReference type="EMBL" id="CAG8601862.1"/>
    </source>
</evidence>
<feature type="compositionally biased region" description="Polar residues" evidence="1">
    <location>
        <begin position="586"/>
        <end position="596"/>
    </location>
</feature>
<dbReference type="EMBL" id="CAJVPQ010002571">
    <property type="protein sequence ID" value="CAG8601862.1"/>
    <property type="molecule type" value="Genomic_DNA"/>
</dbReference>
<protein>
    <submittedName>
        <fullName evidence="3">3268_t:CDS:1</fullName>
    </submittedName>
</protein>